<feature type="region of interest" description="Disordered" evidence="1">
    <location>
        <begin position="1"/>
        <end position="27"/>
    </location>
</feature>
<evidence type="ECO:0000313" key="2">
    <source>
        <dbReference type="EMBL" id="KAJ7379784.1"/>
    </source>
</evidence>
<accession>A0A9X0D003</accession>
<comment type="caution">
    <text evidence="2">The sequence shown here is derived from an EMBL/GenBank/DDBJ whole genome shotgun (WGS) entry which is preliminary data.</text>
</comment>
<gene>
    <name evidence="2" type="ORF">OS493_012530</name>
</gene>
<dbReference type="Proteomes" id="UP001163046">
    <property type="component" value="Unassembled WGS sequence"/>
</dbReference>
<evidence type="ECO:0000313" key="3">
    <source>
        <dbReference type="Proteomes" id="UP001163046"/>
    </source>
</evidence>
<dbReference type="OrthoDB" id="10056271at2759"/>
<evidence type="ECO:0008006" key="4">
    <source>
        <dbReference type="Google" id="ProtNLM"/>
    </source>
</evidence>
<evidence type="ECO:0000256" key="1">
    <source>
        <dbReference type="SAM" id="MobiDB-lite"/>
    </source>
</evidence>
<dbReference type="SUPFAM" id="SSF48726">
    <property type="entry name" value="Immunoglobulin"/>
    <property type="match status" value="1"/>
</dbReference>
<sequence>MKKGRHKTKPFTQAQYRGIPGRTEKNHVRFPRKPADFSHVVKERLGQASKQSRVSWYITGDKKVTLSDAGQYICNASNAFSSDTTYVNVSVYGK</sequence>
<name>A0A9X0D003_9CNID</name>
<keyword evidence="3" id="KW-1185">Reference proteome</keyword>
<dbReference type="InterPro" id="IPR013783">
    <property type="entry name" value="Ig-like_fold"/>
</dbReference>
<dbReference type="InterPro" id="IPR036179">
    <property type="entry name" value="Ig-like_dom_sf"/>
</dbReference>
<dbReference type="EMBL" id="MU826355">
    <property type="protein sequence ID" value="KAJ7379784.1"/>
    <property type="molecule type" value="Genomic_DNA"/>
</dbReference>
<dbReference type="AlphaFoldDB" id="A0A9X0D003"/>
<protein>
    <recommendedName>
        <fullName evidence="4">Ig-like domain-containing protein</fullName>
    </recommendedName>
</protein>
<dbReference type="Gene3D" id="2.60.40.10">
    <property type="entry name" value="Immunoglobulins"/>
    <property type="match status" value="1"/>
</dbReference>
<organism evidence="2 3">
    <name type="scientific">Desmophyllum pertusum</name>
    <dbReference type="NCBI Taxonomy" id="174260"/>
    <lineage>
        <taxon>Eukaryota</taxon>
        <taxon>Metazoa</taxon>
        <taxon>Cnidaria</taxon>
        <taxon>Anthozoa</taxon>
        <taxon>Hexacorallia</taxon>
        <taxon>Scleractinia</taxon>
        <taxon>Caryophylliina</taxon>
        <taxon>Caryophylliidae</taxon>
        <taxon>Desmophyllum</taxon>
    </lineage>
</organism>
<proteinExistence type="predicted"/>
<reference evidence="2" key="1">
    <citation type="submission" date="2023-01" db="EMBL/GenBank/DDBJ databases">
        <title>Genome assembly of the deep-sea coral Lophelia pertusa.</title>
        <authorList>
            <person name="Herrera S."/>
            <person name="Cordes E."/>
        </authorList>
    </citation>
    <scope>NUCLEOTIDE SEQUENCE</scope>
    <source>
        <strain evidence="2">USNM1676648</strain>
        <tissue evidence="2">Polyp</tissue>
    </source>
</reference>